<feature type="compositionally biased region" description="Low complexity" evidence="1">
    <location>
        <begin position="279"/>
        <end position="289"/>
    </location>
</feature>
<dbReference type="EMBL" id="GL378344">
    <property type="protein sequence ID" value="EFJ47593.1"/>
    <property type="molecule type" value="Genomic_DNA"/>
</dbReference>
<feature type="compositionally biased region" description="Pro residues" evidence="1">
    <location>
        <begin position="351"/>
        <end position="380"/>
    </location>
</feature>
<feature type="region of interest" description="Disordered" evidence="1">
    <location>
        <begin position="329"/>
        <end position="384"/>
    </location>
</feature>
<dbReference type="InterPro" id="IPR003882">
    <property type="entry name" value="Pistil_extensin"/>
</dbReference>
<name>D8TY70_VOLCA</name>
<dbReference type="AlphaFoldDB" id="D8TY70"/>
<gene>
    <name evidence="2" type="ORF">VOLCADRAFT_91878</name>
</gene>
<feature type="region of interest" description="Disordered" evidence="1">
    <location>
        <begin position="203"/>
        <end position="292"/>
    </location>
</feature>
<evidence type="ECO:0000256" key="1">
    <source>
        <dbReference type="SAM" id="MobiDB-lite"/>
    </source>
</evidence>
<dbReference type="PRINTS" id="PR01218">
    <property type="entry name" value="PSTLEXTENSIN"/>
</dbReference>
<dbReference type="OrthoDB" id="550110at2759"/>
<dbReference type="Proteomes" id="UP000001058">
    <property type="component" value="Unassembled WGS sequence"/>
</dbReference>
<organism evidence="3">
    <name type="scientific">Volvox carteri f. nagariensis</name>
    <dbReference type="NCBI Taxonomy" id="3068"/>
    <lineage>
        <taxon>Eukaryota</taxon>
        <taxon>Viridiplantae</taxon>
        <taxon>Chlorophyta</taxon>
        <taxon>core chlorophytes</taxon>
        <taxon>Chlorophyceae</taxon>
        <taxon>CS clade</taxon>
        <taxon>Chlamydomonadales</taxon>
        <taxon>Volvocaceae</taxon>
        <taxon>Volvox</taxon>
    </lineage>
</organism>
<feature type="compositionally biased region" description="Low complexity" evidence="1">
    <location>
        <begin position="139"/>
        <end position="161"/>
    </location>
</feature>
<reference evidence="2 3" key="1">
    <citation type="journal article" date="2010" name="Science">
        <title>Genomic analysis of organismal complexity in the multicellular green alga Volvox carteri.</title>
        <authorList>
            <person name="Prochnik S.E."/>
            <person name="Umen J."/>
            <person name="Nedelcu A.M."/>
            <person name="Hallmann A."/>
            <person name="Miller S.M."/>
            <person name="Nishii I."/>
            <person name="Ferris P."/>
            <person name="Kuo A."/>
            <person name="Mitros T."/>
            <person name="Fritz-Laylin L.K."/>
            <person name="Hellsten U."/>
            <person name="Chapman J."/>
            <person name="Simakov O."/>
            <person name="Rensing S.A."/>
            <person name="Terry A."/>
            <person name="Pangilinan J."/>
            <person name="Kapitonov V."/>
            <person name="Jurka J."/>
            <person name="Salamov A."/>
            <person name="Shapiro H."/>
            <person name="Schmutz J."/>
            <person name="Grimwood J."/>
            <person name="Lindquist E."/>
            <person name="Lucas S."/>
            <person name="Grigoriev I.V."/>
            <person name="Schmitt R."/>
            <person name="Kirk D."/>
            <person name="Rokhsar D.S."/>
        </authorList>
    </citation>
    <scope>NUCLEOTIDE SEQUENCE [LARGE SCALE GENOMIC DNA]</scope>
    <source>
        <strain evidence="3">f. Nagariensis / Eve</strain>
    </source>
</reference>
<feature type="region of interest" description="Disordered" evidence="1">
    <location>
        <begin position="479"/>
        <end position="501"/>
    </location>
</feature>
<accession>D8TY70</accession>
<dbReference type="RefSeq" id="XP_002951417.1">
    <property type="nucleotide sequence ID" value="XM_002951371.1"/>
</dbReference>
<dbReference type="KEGG" id="vcn:VOLCADRAFT_91878"/>
<proteinExistence type="predicted"/>
<feature type="region of interest" description="Disordered" evidence="1">
    <location>
        <begin position="523"/>
        <end position="584"/>
    </location>
</feature>
<protein>
    <submittedName>
        <fullName evidence="2">Uncharacterized protein</fullName>
    </submittedName>
</protein>
<feature type="compositionally biased region" description="Pro residues" evidence="1">
    <location>
        <begin position="533"/>
        <end position="546"/>
    </location>
</feature>
<dbReference type="GeneID" id="9615483"/>
<feature type="region of interest" description="Disordered" evidence="1">
    <location>
        <begin position="137"/>
        <end position="162"/>
    </location>
</feature>
<feature type="compositionally biased region" description="Pro residues" evidence="1">
    <location>
        <begin position="269"/>
        <end position="278"/>
    </location>
</feature>
<keyword evidence="3" id="KW-1185">Reference proteome</keyword>
<feature type="compositionally biased region" description="Polar residues" evidence="1">
    <location>
        <begin position="255"/>
        <end position="267"/>
    </location>
</feature>
<evidence type="ECO:0000313" key="2">
    <source>
        <dbReference type="EMBL" id="EFJ47593.1"/>
    </source>
</evidence>
<feature type="compositionally biased region" description="Pro residues" evidence="1">
    <location>
        <begin position="203"/>
        <end position="229"/>
    </location>
</feature>
<evidence type="ECO:0000313" key="3">
    <source>
        <dbReference type="Proteomes" id="UP000001058"/>
    </source>
</evidence>
<sequence>MSTNLQPPPPEGYALWIYCLLLFNNIIGRSTALLRELAIPGVGYVNGSWPDAPSLATASNAASASAAAGTEDQTNDTLSTPLCATVRVVLLPPPPSPPPLLPPATSDAADAVASLTTGPTLQAVAACDISSAARNLTCSSSRSSNNNNNIGNSSSNNNSKNTTTKTAYQLEVNFQACDEGPTGQGGGNDGAVAHAFVCRVPAPARPSPAPSPSPSPSPPQSAPPPPPPTAKSLTRPASEHPPEHPPPQLPLPGLSNINPKTHTTETAPSEPPLPPLGPGPENTSSSPPARARRRTILAASWGPRGSSHTAGSRRRALSILTGSLGVTTVTLDGTSVTPPPVPLRSEGFPRPAFPPPSPLPPSPSPPLPPPPRGPSPPSPPWGTAESAINTSTALSAELVRPKCDSEVLTVGGVTLRYLACHTAASWAVSAELCADLAPRGTLAAFESQAQLDAVSRAFGAKDLGGMYDFWFGLASGVVSPPEQQPASPSPEGGKPPLEYVLTDPRVVPDFPARLWASGALGVDSTCRAEPDPPEPPGSPPAAPSPGVPLDVAFVQAESPPSASDTAPPRPSSPQSPNLKPTTPIALALPRPSGCCASLTILPAAADPAIAANTTTVTVPGAAAAAAAAGYSTPAPPGDAGPLLLLRACHHKIKFVCQVPVEATGIEVSPGPLGSATGGGATTLIASLFLDAVEPSYKGAYRVFRAQVELRLVGASYSRFSGDGGGALLEDFRNETERQLALATRLPVWSFEVLGLRSGSVVAEVNLTARGLPRATLANFSEFVTASLAVRRPQELFSNDFIQTWTIQVDRVRDEKHEHQANIA</sequence>
<feature type="compositionally biased region" description="Low complexity" evidence="1">
    <location>
        <begin position="479"/>
        <end position="491"/>
    </location>
</feature>
<dbReference type="InParanoid" id="D8TY70"/>